<dbReference type="AlphaFoldDB" id="A0A839EBR1"/>
<keyword evidence="15" id="KW-0406">Ion transport</keyword>
<dbReference type="SFLD" id="SFLDS00003">
    <property type="entry name" value="Haloacid_Dehalogenase"/>
    <property type="match status" value="1"/>
</dbReference>
<evidence type="ECO:0000256" key="10">
    <source>
        <dbReference type="ARBA" id="ARBA00022840"/>
    </source>
</evidence>
<keyword evidence="14" id="KW-0186">Copper</keyword>
<dbReference type="InterPro" id="IPR023298">
    <property type="entry name" value="ATPase_P-typ_TM_dom_sf"/>
</dbReference>
<dbReference type="InterPro" id="IPR036412">
    <property type="entry name" value="HAD-like_sf"/>
</dbReference>
<keyword evidence="8 17" id="KW-0547">Nucleotide-binding</keyword>
<evidence type="ECO:0000256" key="5">
    <source>
        <dbReference type="ARBA" id="ARBA00022553"/>
    </source>
</evidence>
<dbReference type="PANTHER" id="PTHR43520:SF5">
    <property type="entry name" value="CATION-TRANSPORTING P-TYPE ATPASE-RELATED"/>
    <property type="match status" value="1"/>
</dbReference>
<dbReference type="GO" id="GO:0005886">
    <property type="term" value="C:plasma membrane"/>
    <property type="evidence" value="ECO:0007669"/>
    <property type="project" value="UniProtKB-SubCell"/>
</dbReference>
<comment type="similarity">
    <text evidence="2 17">Belongs to the cation transport ATPase (P-type) (TC 3.A.3) family. Type IB subfamily.</text>
</comment>
<evidence type="ECO:0000256" key="11">
    <source>
        <dbReference type="ARBA" id="ARBA00022842"/>
    </source>
</evidence>
<dbReference type="FunFam" id="2.70.150.10:FF:000020">
    <property type="entry name" value="Copper-exporting P-type ATPase A"/>
    <property type="match status" value="1"/>
</dbReference>
<evidence type="ECO:0000256" key="4">
    <source>
        <dbReference type="ARBA" id="ARBA00022475"/>
    </source>
</evidence>
<dbReference type="SFLD" id="SFLDF00027">
    <property type="entry name" value="p-type_atpase"/>
    <property type="match status" value="1"/>
</dbReference>
<organism evidence="20 21">
    <name type="scientific">Microcella alkalica</name>
    <dbReference type="NCBI Taxonomy" id="355930"/>
    <lineage>
        <taxon>Bacteria</taxon>
        <taxon>Bacillati</taxon>
        <taxon>Actinomycetota</taxon>
        <taxon>Actinomycetes</taxon>
        <taxon>Micrococcales</taxon>
        <taxon>Microbacteriaceae</taxon>
        <taxon>Microcella</taxon>
    </lineage>
</organism>
<keyword evidence="4 17" id="KW-1003">Cell membrane</keyword>
<dbReference type="SUPFAM" id="SSF56784">
    <property type="entry name" value="HAD-like"/>
    <property type="match status" value="1"/>
</dbReference>
<dbReference type="InterPro" id="IPR023214">
    <property type="entry name" value="HAD_sf"/>
</dbReference>
<feature type="transmembrane region" description="Helical" evidence="17">
    <location>
        <begin position="308"/>
        <end position="332"/>
    </location>
</feature>
<evidence type="ECO:0000256" key="16">
    <source>
        <dbReference type="ARBA" id="ARBA00023136"/>
    </source>
</evidence>
<dbReference type="Pfam" id="PF00122">
    <property type="entry name" value="E1-E2_ATPase"/>
    <property type="match status" value="1"/>
</dbReference>
<feature type="transmembrane region" description="Helical" evidence="17">
    <location>
        <begin position="68"/>
        <end position="90"/>
    </location>
</feature>
<evidence type="ECO:0000256" key="12">
    <source>
        <dbReference type="ARBA" id="ARBA00022967"/>
    </source>
</evidence>
<dbReference type="InterPro" id="IPR059000">
    <property type="entry name" value="ATPase_P-type_domA"/>
</dbReference>
<keyword evidence="12" id="KW-1278">Translocase</keyword>
<feature type="transmembrane region" description="Helical" evidence="17">
    <location>
        <begin position="34"/>
        <end position="56"/>
    </location>
</feature>
<evidence type="ECO:0000256" key="15">
    <source>
        <dbReference type="ARBA" id="ARBA00023065"/>
    </source>
</evidence>
<dbReference type="InterPro" id="IPR001757">
    <property type="entry name" value="P_typ_ATPase"/>
</dbReference>
<dbReference type="InterPro" id="IPR044492">
    <property type="entry name" value="P_typ_ATPase_HD_dom"/>
</dbReference>
<evidence type="ECO:0000256" key="17">
    <source>
        <dbReference type="RuleBase" id="RU362081"/>
    </source>
</evidence>
<evidence type="ECO:0000256" key="9">
    <source>
        <dbReference type="ARBA" id="ARBA00022796"/>
    </source>
</evidence>
<feature type="region of interest" description="Disordered" evidence="18">
    <location>
        <begin position="1"/>
        <end position="21"/>
    </location>
</feature>
<dbReference type="Gene3D" id="3.40.1110.10">
    <property type="entry name" value="Calcium-transporting ATPase, cytoplasmic domain N"/>
    <property type="match status" value="1"/>
</dbReference>
<dbReference type="GO" id="GO:0043682">
    <property type="term" value="F:P-type divalent copper transporter activity"/>
    <property type="evidence" value="ECO:0007669"/>
    <property type="project" value="TreeGrafter"/>
</dbReference>
<reference evidence="20 21" key="1">
    <citation type="submission" date="2020-07" db="EMBL/GenBank/DDBJ databases">
        <title>Sequencing the genomes of 1000 actinobacteria strains.</title>
        <authorList>
            <person name="Klenk H.-P."/>
        </authorList>
    </citation>
    <scope>NUCLEOTIDE SEQUENCE [LARGE SCALE GENOMIC DNA]</scope>
    <source>
        <strain evidence="20 21">DSM 19663</strain>
    </source>
</reference>
<dbReference type="NCBIfam" id="TIGR01494">
    <property type="entry name" value="ATPase_P-type"/>
    <property type="match status" value="1"/>
</dbReference>
<evidence type="ECO:0000256" key="7">
    <source>
        <dbReference type="ARBA" id="ARBA00022723"/>
    </source>
</evidence>
<feature type="transmembrane region" description="Helical" evidence="17">
    <location>
        <begin position="280"/>
        <end position="302"/>
    </location>
</feature>
<sequence>MSTHAEHTHNQTHQYAPSADHGDHGDHVDQFRRLFWWNLLLAVPVIAFSTMFAMIVGYELPSIPGIEWISPVLGPVIFAWGGRPFLAGAVDELKARRPGMMLLIALAITTAFISSLGASLGLLPHELEFWWELALLVVIMLLGHWIEMRSLAQTTSALDSLAALLPDEAERITDSGTETVAPSDLRLGDRVIVRPGARVPADGRIVEGSAAFDESMITGESRAVQREAGDPVVAGTVATDSGVRIEITAVGDDTALAGIRRLVETAQNSTSRAQRLADTAAAWLFWFALGAAAITAIVWFALGMPGDAVVRTVTVLVIACPHALGLAIPLVVSIATERAARGGVLVKDRLALESMRTVDAVLFDKTGTLTKGAPTVTAVETAGEHTADELLGLAAAAEGDSEHPLAAAIVRAAAERGTVVPAATGFGSSPATGVTATVDARTVSVGGPSMLERHGAAELPVADAWREQGSIILHVLIDDEVVGALALADEVRSESRQAVDALHERGLTVVMITGDAEAVAQSVAAELGIDRVFAGVRPEDKAAKVAELQKEGLRVAMVGDGVNDAPALAQADVGIAIGAGTDVAIGSAGVILASDDPRSVLSVIELSRASYRKMKQNLWWAAGYNLVSVPLAAGALAPLGFILPMSVGALLMSASTIVVALNAQLLRRLDLRPDRLGR</sequence>
<dbReference type="Pfam" id="PF00702">
    <property type="entry name" value="Hydrolase"/>
    <property type="match status" value="1"/>
</dbReference>
<keyword evidence="10 17" id="KW-0067">ATP-binding</keyword>
<keyword evidence="6 17" id="KW-0812">Transmembrane</keyword>
<feature type="domain" description="P-type ATPase A" evidence="19">
    <location>
        <begin position="164"/>
        <end position="264"/>
    </location>
</feature>
<evidence type="ECO:0000256" key="13">
    <source>
        <dbReference type="ARBA" id="ARBA00022989"/>
    </source>
</evidence>
<dbReference type="SUPFAM" id="SSF81665">
    <property type="entry name" value="Calcium ATPase, transmembrane domain M"/>
    <property type="match status" value="1"/>
</dbReference>
<evidence type="ECO:0000313" key="20">
    <source>
        <dbReference type="EMBL" id="MBA8848897.1"/>
    </source>
</evidence>
<evidence type="ECO:0000313" key="21">
    <source>
        <dbReference type="Proteomes" id="UP000585905"/>
    </source>
</evidence>
<dbReference type="InterPro" id="IPR018303">
    <property type="entry name" value="ATPase_P-typ_P_site"/>
</dbReference>
<dbReference type="SFLD" id="SFLDG00002">
    <property type="entry name" value="C1.7:_P-type_atpase_like"/>
    <property type="match status" value="1"/>
</dbReference>
<comment type="caution">
    <text evidence="20">The sequence shown here is derived from an EMBL/GenBank/DDBJ whole genome shotgun (WGS) entry which is preliminary data.</text>
</comment>
<proteinExistence type="inferred from homology"/>
<dbReference type="Gene3D" id="2.70.150.10">
    <property type="entry name" value="Calcium-transporting ATPase, cytoplasmic transduction domain A"/>
    <property type="match status" value="1"/>
</dbReference>
<dbReference type="GO" id="GO:0055070">
    <property type="term" value="P:copper ion homeostasis"/>
    <property type="evidence" value="ECO:0007669"/>
    <property type="project" value="TreeGrafter"/>
</dbReference>
<dbReference type="EMBL" id="JACGWX010000008">
    <property type="protein sequence ID" value="MBA8848897.1"/>
    <property type="molecule type" value="Genomic_DNA"/>
</dbReference>
<feature type="transmembrane region" description="Helical" evidence="17">
    <location>
        <begin position="618"/>
        <end position="641"/>
    </location>
</feature>
<evidence type="ECO:0000256" key="2">
    <source>
        <dbReference type="ARBA" id="ARBA00006024"/>
    </source>
</evidence>
<dbReference type="PROSITE" id="PS00154">
    <property type="entry name" value="ATPASE_E1_E2"/>
    <property type="match status" value="1"/>
</dbReference>
<dbReference type="GO" id="GO:0016887">
    <property type="term" value="F:ATP hydrolysis activity"/>
    <property type="evidence" value="ECO:0007669"/>
    <property type="project" value="InterPro"/>
</dbReference>
<keyword evidence="21" id="KW-1185">Reference proteome</keyword>
<feature type="transmembrane region" description="Helical" evidence="17">
    <location>
        <begin position="102"/>
        <end position="123"/>
    </location>
</feature>
<evidence type="ECO:0000256" key="14">
    <source>
        <dbReference type="ARBA" id="ARBA00023008"/>
    </source>
</evidence>
<protein>
    <submittedName>
        <fullName evidence="20">Cu2+-exporting ATPase</fullName>
    </submittedName>
</protein>
<keyword evidence="5" id="KW-0597">Phosphoprotein</keyword>
<evidence type="ECO:0000256" key="6">
    <source>
        <dbReference type="ARBA" id="ARBA00022692"/>
    </source>
</evidence>
<evidence type="ECO:0000256" key="8">
    <source>
        <dbReference type="ARBA" id="ARBA00022741"/>
    </source>
</evidence>
<keyword evidence="13 17" id="KW-1133">Transmembrane helix</keyword>
<dbReference type="InterPro" id="IPR027256">
    <property type="entry name" value="P-typ_ATPase_IB"/>
</dbReference>
<evidence type="ECO:0000259" key="19">
    <source>
        <dbReference type="Pfam" id="PF00122"/>
    </source>
</evidence>
<dbReference type="SUPFAM" id="SSF81653">
    <property type="entry name" value="Calcium ATPase, transduction domain A"/>
    <property type="match status" value="1"/>
</dbReference>
<keyword evidence="3" id="KW-0813">Transport</keyword>
<evidence type="ECO:0000256" key="3">
    <source>
        <dbReference type="ARBA" id="ARBA00022448"/>
    </source>
</evidence>
<dbReference type="Gene3D" id="3.40.50.1000">
    <property type="entry name" value="HAD superfamily/HAD-like"/>
    <property type="match status" value="1"/>
</dbReference>
<feature type="transmembrane region" description="Helical" evidence="17">
    <location>
        <begin position="647"/>
        <end position="666"/>
    </location>
</feature>
<comment type="subcellular location">
    <subcellularLocation>
        <location evidence="1">Cell membrane</location>
        <topology evidence="1">Multi-pass membrane protein</topology>
    </subcellularLocation>
</comment>
<dbReference type="GO" id="GO:0005524">
    <property type="term" value="F:ATP binding"/>
    <property type="evidence" value="ECO:0007669"/>
    <property type="project" value="UniProtKB-UniRule"/>
</dbReference>
<keyword evidence="11" id="KW-0460">Magnesium</keyword>
<dbReference type="PRINTS" id="PR00943">
    <property type="entry name" value="CUATPASE"/>
</dbReference>
<dbReference type="InterPro" id="IPR008250">
    <property type="entry name" value="ATPase_P-typ_transduc_dom_A_sf"/>
</dbReference>
<gene>
    <name evidence="20" type="ORF">FHX53_002511</name>
</gene>
<dbReference type="Proteomes" id="UP000585905">
    <property type="component" value="Unassembled WGS sequence"/>
</dbReference>
<dbReference type="NCBIfam" id="TIGR01525">
    <property type="entry name" value="ATPase-IB_hvy"/>
    <property type="match status" value="1"/>
</dbReference>
<dbReference type="RefSeq" id="WP_182491668.1">
    <property type="nucleotide sequence ID" value="NZ_BAAAOV010000008.1"/>
</dbReference>
<evidence type="ECO:0000256" key="18">
    <source>
        <dbReference type="SAM" id="MobiDB-lite"/>
    </source>
</evidence>
<evidence type="ECO:0000256" key="1">
    <source>
        <dbReference type="ARBA" id="ARBA00004651"/>
    </source>
</evidence>
<feature type="transmembrane region" description="Helical" evidence="17">
    <location>
        <begin position="129"/>
        <end position="146"/>
    </location>
</feature>
<dbReference type="NCBIfam" id="TIGR01511">
    <property type="entry name" value="ATPase-IB1_Cu"/>
    <property type="match status" value="1"/>
</dbReference>
<dbReference type="PRINTS" id="PR00119">
    <property type="entry name" value="CATATPASE"/>
</dbReference>
<keyword evidence="16 17" id="KW-0472">Membrane</keyword>
<keyword evidence="9" id="KW-0187">Copper transport</keyword>
<dbReference type="InterPro" id="IPR023299">
    <property type="entry name" value="ATPase_P-typ_cyto_dom_N"/>
</dbReference>
<name>A0A839EBR1_9MICO</name>
<dbReference type="GO" id="GO:0005507">
    <property type="term" value="F:copper ion binding"/>
    <property type="evidence" value="ECO:0007669"/>
    <property type="project" value="TreeGrafter"/>
</dbReference>
<dbReference type="PANTHER" id="PTHR43520">
    <property type="entry name" value="ATP7, ISOFORM B"/>
    <property type="match status" value="1"/>
</dbReference>
<accession>A0A839EBR1</accession>
<keyword evidence="7 17" id="KW-0479">Metal-binding</keyword>